<dbReference type="RefSeq" id="WP_369000479.1">
    <property type="nucleotide sequence ID" value="NZ_CP158487.1"/>
</dbReference>
<dbReference type="SUPFAM" id="SSF55486">
    <property type="entry name" value="Metalloproteases ('zincins'), catalytic domain"/>
    <property type="match status" value="1"/>
</dbReference>
<gene>
    <name evidence="2" type="ORF">TM074_00690</name>
</gene>
<name>A0AB39JAL9_9BACT</name>
<dbReference type="GO" id="GO:0008237">
    <property type="term" value="F:metallopeptidase activity"/>
    <property type="evidence" value="ECO:0007669"/>
    <property type="project" value="InterPro"/>
</dbReference>
<dbReference type="Pfam" id="PF11350">
    <property type="entry name" value="DUF3152"/>
    <property type="match status" value="1"/>
</dbReference>
<sequence>MCIVCRVATGGVATAIALTPVINASVPKDAKTEAKRVVSAKILAEMRSPSSLASLKLPSIETPSWHSSSQSAKKIKSAVKKEVSYTISTKGNVRSNLVEFSKQVSETLNDSRGWSRMGVVFREVTSGGDFDLVLSQAELLPTFSSGCDAEWSCRVGKSVIINDNRWSGATIAWNNAGGDMRNYRHMVINHEVGHWLGHGHLNCSGANNPAAVMQQQSIDLQGCAFNPWPLDSELWSTTLGIGL</sequence>
<evidence type="ECO:0000313" key="2">
    <source>
        <dbReference type="EMBL" id="XDN89210.1"/>
    </source>
</evidence>
<dbReference type="AlphaFoldDB" id="A0AB39JAL9"/>
<evidence type="ECO:0000259" key="1">
    <source>
        <dbReference type="Pfam" id="PF11350"/>
    </source>
</evidence>
<accession>A0AB39JAL9</accession>
<dbReference type="Gene3D" id="3.40.390.10">
    <property type="entry name" value="Collagenase (Catalytic Domain)"/>
    <property type="match status" value="1"/>
</dbReference>
<dbReference type="InterPro" id="IPR024079">
    <property type="entry name" value="MetalloPept_cat_dom_sf"/>
</dbReference>
<feature type="domain" description="DUF3152" evidence="1">
    <location>
        <begin position="65"/>
        <end position="221"/>
    </location>
</feature>
<dbReference type="InterPro" id="IPR022603">
    <property type="entry name" value="DUF3152"/>
</dbReference>
<reference evidence="2" key="1">
    <citation type="submission" date="2024-06" db="EMBL/GenBank/DDBJ databases">
        <authorList>
            <person name="Atkinson C."/>
            <person name="McLean J."/>
            <person name="Gallagher L."/>
            <person name="Bor B."/>
            <person name="Mougous J."/>
        </authorList>
    </citation>
    <scope>NUCLEOTIDE SEQUENCE</scope>
    <source>
        <strain evidence="2">TM7-074</strain>
    </source>
</reference>
<proteinExistence type="predicted"/>
<organism evidence="2">
    <name type="scientific">Candidatus Nanosynbacter sp. TM7-074</name>
    <dbReference type="NCBI Taxonomy" id="3158573"/>
    <lineage>
        <taxon>Bacteria</taxon>
        <taxon>Candidatus Saccharimonadota</taxon>
        <taxon>Candidatus Saccharimonadia</taxon>
        <taxon>Candidatus Nanosynbacterales</taxon>
        <taxon>Candidatus Nanosynbacteraceae</taxon>
        <taxon>Candidatus Nanosynbacter</taxon>
    </lineage>
</organism>
<dbReference type="EMBL" id="CP158487">
    <property type="protein sequence ID" value="XDN89210.1"/>
    <property type="molecule type" value="Genomic_DNA"/>
</dbReference>
<protein>
    <submittedName>
        <fullName evidence="2">DUF3152 domain-containing protein</fullName>
    </submittedName>
</protein>